<sequence>MKKILCVTTLVAAMGLGLSASALADDGIVRFEGQLVSEACQVINNVNNPAQVDLGKVAKTAFPALGATAGAKKFTLALKDCPPTVSTATVAFSGTAANADNTALALTQEAGVATGVGIQISDASQSVLSLGAPSAAYPLLPSVVNNLDFVARYISTADNVTAGPANSVATFDISYQ</sequence>
<dbReference type="SUPFAM" id="SSF49401">
    <property type="entry name" value="Bacterial adhesins"/>
    <property type="match status" value="1"/>
</dbReference>
<name>A0A542D0G4_SERFO</name>
<organism evidence="3">
    <name type="scientific">Serratia fonticola</name>
    <dbReference type="NCBI Taxonomy" id="47917"/>
    <lineage>
        <taxon>Bacteria</taxon>
        <taxon>Pseudomonadati</taxon>
        <taxon>Pseudomonadota</taxon>
        <taxon>Gammaproteobacteria</taxon>
        <taxon>Enterobacterales</taxon>
        <taxon>Yersiniaceae</taxon>
        <taxon>Serratia</taxon>
    </lineage>
</organism>
<reference evidence="3" key="2">
    <citation type="submission" date="2019-08" db="EMBL/GenBank/DDBJ databases">
        <title>Investigation of anaerobic lignin degradation for improved lignocellulosic biofuels.</title>
        <authorList>
            <person name="Deangelis K.PhD."/>
        </authorList>
    </citation>
    <scope>NUCLEOTIDE SEQUENCE [LARGE SCALE GENOMIC DNA]</scope>
    <source>
        <strain evidence="3">128R</strain>
    </source>
</reference>
<dbReference type="InterPro" id="IPR000259">
    <property type="entry name" value="Adhesion_dom_fimbrial"/>
</dbReference>
<dbReference type="GO" id="GO:0043709">
    <property type="term" value="P:cell adhesion involved in single-species biofilm formation"/>
    <property type="evidence" value="ECO:0007669"/>
    <property type="project" value="TreeGrafter"/>
</dbReference>
<dbReference type="EMBL" id="VISQ01000001">
    <property type="protein sequence ID" value="TVZ71064.1"/>
    <property type="molecule type" value="Genomic_DNA"/>
</dbReference>
<comment type="caution">
    <text evidence="3">The sequence shown here is derived from an EMBL/GenBank/DDBJ whole genome shotgun (WGS) entry which is preliminary data.</text>
</comment>
<dbReference type="PANTHER" id="PTHR33420:SF5">
    <property type="entry name" value="FIMBRIAL SUBUNIT"/>
    <property type="match status" value="1"/>
</dbReference>
<reference evidence="3" key="1">
    <citation type="submission" date="2019-06" db="EMBL/GenBank/DDBJ databases">
        <authorList>
            <person name="Deangelis K."/>
            <person name="Huntemann M."/>
            <person name="Clum A."/>
            <person name="Pillay M."/>
            <person name="Palaniappan K."/>
            <person name="Varghese N."/>
            <person name="Mikhailova N."/>
            <person name="Stamatis D."/>
            <person name="Reddy T."/>
            <person name="Daum C."/>
            <person name="Shapiro N."/>
            <person name="Ivanova N."/>
            <person name="Kyrpides N."/>
            <person name="Woyke T."/>
        </authorList>
    </citation>
    <scope>NUCLEOTIDE SEQUENCE [LARGE SCALE GENOMIC DNA]</scope>
    <source>
        <strain evidence="3">128R</strain>
    </source>
</reference>
<feature type="signal peptide" evidence="1">
    <location>
        <begin position="1"/>
        <end position="24"/>
    </location>
</feature>
<protein>
    <submittedName>
        <fullName evidence="3">Major type 1 subunit fimbrin (Pilin)</fullName>
    </submittedName>
</protein>
<feature type="domain" description="Fimbrial-type adhesion" evidence="2">
    <location>
        <begin position="30"/>
        <end position="176"/>
    </location>
</feature>
<dbReference type="InterPro" id="IPR050263">
    <property type="entry name" value="Bact_Fimbrial_Adh_Pro"/>
</dbReference>
<dbReference type="GO" id="GO:0009289">
    <property type="term" value="C:pilus"/>
    <property type="evidence" value="ECO:0007669"/>
    <property type="project" value="InterPro"/>
</dbReference>
<evidence type="ECO:0000256" key="1">
    <source>
        <dbReference type="SAM" id="SignalP"/>
    </source>
</evidence>
<dbReference type="Pfam" id="PF00419">
    <property type="entry name" value="Fimbrial"/>
    <property type="match status" value="1"/>
</dbReference>
<dbReference type="AlphaFoldDB" id="A0A542D0G4"/>
<evidence type="ECO:0000313" key="3">
    <source>
        <dbReference type="EMBL" id="TVZ71064.1"/>
    </source>
</evidence>
<feature type="chain" id="PRO_5021709843" evidence="1">
    <location>
        <begin position="25"/>
        <end position="176"/>
    </location>
</feature>
<proteinExistence type="predicted"/>
<keyword evidence="1" id="KW-0732">Signal</keyword>
<accession>A0A542D0G4</accession>
<dbReference type="InterPro" id="IPR036937">
    <property type="entry name" value="Adhesion_dom_fimbrial_sf"/>
</dbReference>
<dbReference type="InterPro" id="IPR008966">
    <property type="entry name" value="Adhesion_dom_sf"/>
</dbReference>
<gene>
    <name evidence="3" type="ORF">FHU10_3672</name>
</gene>
<evidence type="ECO:0000259" key="2">
    <source>
        <dbReference type="Pfam" id="PF00419"/>
    </source>
</evidence>
<dbReference type="PANTHER" id="PTHR33420">
    <property type="entry name" value="FIMBRIAL SUBUNIT ELFA-RELATED"/>
    <property type="match status" value="1"/>
</dbReference>
<dbReference type="Gene3D" id="2.60.40.1090">
    <property type="entry name" value="Fimbrial-type adhesion domain"/>
    <property type="match status" value="1"/>
</dbReference>